<reference evidence="2" key="1">
    <citation type="journal article" date="2021" name="Nat. Commun.">
        <title>Genetic determinants of endophytism in the Arabidopsis root mycobiome.</title>
        <authorList>
            <person name="Mesny F."/>
            <person name="Miyauchi S."/>
            <person name="Thiergart T."/>
            <person name="Pickel B."/>
            <person name="Atanasova L."/>
            <person name="Karlsson M."/>
            <person name="Huettel B."/>
            <person name="Barry K.W."/>
            <person name="Haridas S."/>
            <person name="Chen C."/>
            <person name="Bauer D."/>
            <person name="Andreopoulos W."/>
            <person name="Pangilinan J."/>
            <person name="LaButti K."/>
            <person name="Riley R."/>
            <person name="Lipzen A."/>
            <person name="Clum A."/>
            <person name="Drula E."/>
            <person name="Henrissat B."/>
            <person name="Kohler A."/>
            <person name="Grigoriev I.V."/>
            <person name="Martin F.M."/>
            <person name="Hacquard S."/>
        </authorList>
    </citation>
    <scope>NUCLEOTIDE SEQUENCE</scope>
    <source>
        <strain evidence="2">MPI-SDFR-AT-0120</strain>
    </source>
</reference>
<accession>A0A8K0RLQ8</accession>
<dbReference type="OrthoDB" id="5384804at2759"/>
<name>A0A8K0RLQ8_9PLEO</name>
<dbReference type="Pfam" id="PF00646">
    <property type="entry name" value="F-box"/>
    <property type="match status" value="1"/>
</dbReference>
<dbReference type="AlphaFoldDB" id="A0A8K0RLQ8"/>
<protein>
    <recommendedName>
        <fullName evidence="1">F-box domain-containing protein</fullName>
    </recommendedName>
</protein>
<keyword evidence="3" id="KW-1185">Reference proteome</keyword>
<sequence length="474" mass="56153">MATFLDLPPELLQPIFQHLGSIDDVHYLMRTCTKTYEAMRRPRDYVNIMRSIISQSPQHLVTELRHNNNQIHATPLIPGYILNPWEKNFAAAITEGKFEYRSRPESYSDELVYEILARYQGLRVLEDLWLKRQLTATDFLAPDEAVDCDDLFHTYRNLIRRNELFEDRELQSRCRRTPETRYYNRLNADQRARFYAAVVKVWLLNEIRWFLTSFSYPSTFDLQIELLQMSKDYLKDQRHTPLLDELDSFAVFKFLYHHLLPLHGNALADQNSVKLPLTFSSNFTADYGHSAQLLQLFLHAGQTYLQPPDIIDLITRSEVSRKYPWPEVKLPTTTEIWHRPSRAYAFRVNVSLRHVHRRRYLRSTSLNHLNIIARSSFHQTRRNVSPVMPSPLDGQLYNLRDHANHHFLDSVLVEFERYERKQSQDGKKLADIRGVFESKWEDGLWSIWWWANGEDKARAKMERWRESESVGGLV</sequence>
<dbReference type="EMBL" id="JAGMVJ010000001">
    <property type="protein sequence ID" value="KAH7095508.1"/>
    <property type="molecule type" value="Genomic_DNA"/>
</dbReference>
<gene>
    <name evidence="2" type="ORF">FB567DRAFT_460445</name>
</gene>
<dbReference type="InterPro" id="IPR001810">
    <property type="entry name" value="F-box_dom"/>
</dbReference>
<evidence type="ECO:0000259" key="1">
    <source>
        <dbReference type="PROSITE" id="PS50181"/>
    </source>
</evidence>
<evidence type="ECO:0000313" key="3">
    <source>
        <dbReference type="Proteomes" id="UP000813461"/>
    </source>
</evidence>
<dbReference type="Proteomes" id="UP000813461">
    <property type="component" value="Unassembled WGS sequence"/>
</dbReference>
<dbReference type="PROSITE" id="PS50181">
    <property type="entry name" value="FBOX"/>
    <property type="match status" value="1"/>
</dbReference>
<evidence type="ECO:0000313" key="2">
    <source>
        <dbReference type="EMBL" id="KAH7095508.1"/>
    </source>
</evidence>
<comment type="caution">
    <text evidence="2">The sequence shown here is derived from an EMBL/GenBank/DDBJ whole genome shotgun (WGS) entry which is preliminary data.</text>
</comment>
<feature type="domain" description="F-box" evidence="1">
    <location>
        <begin position="1"/>
        <end position="48"/>
    </location>
</feature>
<proteinExistence type="predicted"/>
<organism evidence="2 3">
    <name type="scientific">Paraphoma chrysanthemicola</name>
    <dbReference type="NCBI Taxonomy" id="798071"/>
    <lineage>
        <taxon>Eukaryota</taxon>
        <taxon>Fungi</taxon>
        <taxon>Dikarya</taxon>
        <taxon>Ascomycota</taxon>
        <taxon>Pezizomycotina</taxon>
        <taxon>Dothideomycetes</taxon>
        <taxon>Pleosporomycetidae</taxon>
        <taxon>Pleosporales</taxon>
        <taxon>Pleosporineae</taxon>
        <taxon>Phaeosphaeriaceae</taxon>
        <taxon>Paraphoma</taxon>
    </lineage>
</organism>